<proteinExistence type="predicted"/>
<comment type="caution">
    <text evidence="3">The sequence shown here is derived from an EMBL/GenBank/DDBJ whole genome shotgun (WGS) entry which is preliminary data.</text>
</comment>
<evidence type="ECO:0000256" key="1">
    <source>
        <dbReference type="ARBA" id="ARBA00022737"/>
    </source>
</evidence>
<dbReference type="AlphaFoldDB" id="A0A814BKI7"/>
<feature type="signal peptide" evidence="2">
    <location>
        <begin position="1"/>
        <end position="22"/>
    </location>
</feature>
<evidence type="ECO:0000256" key="2">
    <source>
        <dbReference type="SAM" id="SignalP"/>
    </source>
</evidence>
<name>A0A814BKI7_ADIRI</name>
<dbReference type="InterPro" id="IPR011042">
    <property type="entry name" value="6-blade_b-propeller_TolB-like"/>
</dbReference>
<dbReference type="EMBL" id="CAJNOR010000491">
    <property type="protein sequence ID" value="CAF0929756.1"/>
    <property type="molecule type" value="Genomic_DNA"/>
</dbReference>
<dbReference type="InterPro" id="IPR001258">
    <property type="entry name" value="NHL_repeat"/>
</dbReference>
<gene>
    <name evidence="3" type="ORF">XAT740_LOCUS9508</name>
</gene>
<keyword evidence="1" id="KW-0677">Repeat</keyword>
<dbReference type="Pfam" id="PF01436">
    <property type="entry name" value="NHL"/>
    <property type="match status" value="1"/>
</dbReference>
<protein>
    <recommendedName>
        <fullName evidence="5">NHL repeat protein</fullName>
    </recommendedName>
</protein>
<evidence type="ECO:0000313" key="3">
    <source>
        <dbReference type="EMBL" id="CAF0929756.1"/>
    </source>
</evidence>
<dbReference type="SUPFAM" id="SSF101898">
    <property type="entry name" value="NHL repeat"/>
    <property type="match status" value="1"/>
</dbReference>
<reference evidence="3" key="1">
    <citation type="submission" date="2021-02" db="EMBL/GenBank/DDBJ databases">
        <authorList>
            <person name="Nowell W R."/>
        </authorList>
    </citation>
    <scope>NUCLEOTIDE SEQUENCE</scope>
</reference>
<feature type="chain" id="PRO_5032276177" description="NHL repeat protein" evidence="2">
    <location>
        <begin position="23"/>
        <end position="148"/>
    </location>
</feature>
<keyword evidence="2" id="KW-0732">Signal</keyword>
<dbReference type="Proteomes" id="UP000663828">
    <property type="component" value="Unassembled WGS sequence"/>
</dbReference>
<evidence type="ECO:0008006" key="5">
    <source>
        <dbReference type="Google" id="ProtNLM"/>
    </source>
</evidence>
<organism evidence="3 4">
    <name type="scientific">Adineta ricciae</name>
    <name type="common">Rotifer</name>
    <dbReference type="NCBI Taxonomy" id="249248"/>
    <lineage>
        <taxon>Eukaryota</taxon>
        <taxon>Metazoa</taxon>
        <taxon>Spiralia</taxon>
        <taxon>Gnathifera</taxon>
        <taxon>Rotifera</taxon>
        <taxon>Eurotatoria</taxon>
        <taxon>Bdelloidea</taxon>
        <taxon>Adinetida</taxon>
        <taxon>Adinetidae</taxon>
        <taxon>Adineta</taxon>
    </lineage>
</organism>
<dbReference type="Gene3D" id="2.120.10.30">
    <property type="entry name" value="TolB, C-terminal domain"/>
    <property type="match status" value="1"/>
</dbReference>
<sequence length="148" mass="16658">MLLKGRKVHLLVILFIVDEISGTGSEGSTSTTLRYPHGIFLDETNSTLFGETILSNQAFQLNCPSGFILDNQGFVFVVDFNNHRIVGQNSNGFRCLIGCNRSAGSNPNQLSFLTNLQFDSFGNLFVVDQQNHRIQKFDLIAYPRHRFK</sequence>
<keyword evidence="4" id="KW-1185">Reference proteome</keyword>
<accession>A0A814BKI7</accession>
<evidence type="ECO:0000313" key="4">
    <source>
        <dbReference type="Proteomes" id="UP000663828"/>
    </source>
</evidence>